<keyword evidence="2" id="KW-0804">Transcription</keyword>
<dbReference type="RefSeq" id="WP_353649966.1">
    <property type="nucleotide sequence ID" value="NZ_CP159218.1"/>
</dbReference>
<accession>A0AAU8DSL4</accession>
<keyword evidence="1" id="KW-0805">Transcription regulation</keyword>
<dbReference type="AlphaFoldDB" id="A0AAU8DSL4"/>
<organism evidence="4">
    <name type="scientific">Nakamurella sp. A5-74</name>
    <dbReference type="NCBI Taxonomy" id="3158264"/>
    <lineage>
        <taxon>Bacteria</taxon>
        <taxon>Bacillati</taxon>
        <taxon>Actinomycetota</taxon>
        <taxon>Actinomycetes</taxon>
        <taxon>Nakamurellales</taxon>
        <taxon>Nakamurellaceae</taxon>
        <taxon>Nakamurella</taxon>
    </lineage>
</organism>
<evidence type="ECO:0000256" key="1">
    <source>
        <dbReference type="ARBA" id="ARBA00023015"/>
    </source>
</evidence>
<dbReference type="EMBL" id="CP159218">
    <property type="protein sequence ID" value="XCG64353.1"/>
    <property type="molecule type" value="Genomic_DNA"/>
</dbReference>
<protein>
    <submittedName>
        <fullName evidence="4">Zf-HC2 domain-containing protein</fullName>
    </submittedName>
</protein>
<dbReference type="InterPro" id="IPR041916">
    <property type="entry name" value="Anti_sigma_zinc_sf"/>
</dbReference>
<dbReference type="InterPro" id="IPR027383">
    <property type="entry name" value="Znf_put"/>
</dbReference>
<gene>
    <name evidence="4" type="ORF">ABLG96_03105</name>
</gene>
<feature type="domain" description="Putative zinc-finger" evidence="3">
    <location>
        <begin position="11"/>
        <end position="44"/>
    </location>
</feature>
<name>A0AAU8DSL4_9ACTN</name>
<evidence type="ECO:0000259" key="3">
    <source>
        <dbReference type="Pfam" id="PF13490"/>
    </source>
</evidence>
<dbReference type="Gene3D" id="1.10.10.1320">
    <property type="entry name" value="Anti-sigma factor, zinc-finger domain"/>
    <property type="match status" value="1"/>
</dbReference>
<dbReference type="Pfam" id="PF13490">
    <property type="entry name" value="zf-HC2"/>
    <property type="match status" value="1"/>
</dbReference>
<sequence length="90" mass="9665">MRKGLLSRSECHRAAKMLQSYLDGELDPTNAAIMASHLEFCRRCGLALSTYRSIKTVIAAVSPSPVDAAAIDRLRAFADQLEASGGEDPA</sequence>
<evidence type="ECO:0000256" key="2">
    <source>
        <dbReference type="ARBA" id="ARBA00023163"/>
    </source>
</evidence>
<proteinExistence type="predicted"/>
<evidence type="ECO:0000313" key="4">
    <source>
        <dbReference type="EMBL" id="XCG64353.1"/>
    </source>
</evidence>
<reference evidence="4" key="1">
    <citation type="submission" date="2024-05" db="EMBL/GenBank/DDBJ databases">
        <authorList>
            <person name="Cai S.Y."/>
            <person name="Jin L.M."/>
            <person name="Li H.R."/>
        </authorList>
    </citation>
    <scope>NUCLEOTIDE SEQUENCE</scope>
    <source>
        <strain evidence="4">A5-74</strain>
    </source>
</reference>